<evidence type="ECO:0000313" key="8">
    <source>
        <dbReference type="EMBL" id="RVT51547.1"/>
    </source>
</evidence>
<evidence type="ECO:0000256" key="6">
    <source>
        <dbReference type="HAMAP-Rule" id="MF_00197"/>
    </source>
</evidence>
<dbReference type="UniPathway" id="UPA00034">
    <property type="reaction ID" value="UER00025"/>
</dbReference>
<keyword evidence="2 6" id="KW-0963">Cytoplasm</keyword>
<evidence type="ECO:0000256" key="2">
    <source>
        <dbReference type="ARBA" id="ARBA00022490"/>
    </source>
</evidence>
<proteinExistence type="inferred from homology"/>
<feature type="binding site" evidence="6">
    <location>
        <position position="167"/>
    </location>
    <ligand>
        <name>substrate</name>
    </ligand>
</feature>
<dbReference type="RefSeq" id="WP_128198548.1">
    <property type="nucleotide sequence ID" value="NZ_SACT01000003.1"/>
</dbReference>
<dbReference type="EMBL" id="SACT01000003">
    <property type="protein sequence ID" value="RVT51547.1"/>
    <property type="molecule type" value="Genomic_DNA"/>
</dbReference>
<feature type="binding site" evidence="6">
    <location>
        <position position="200"/>
    </location>
    <ligand>
        <name>substrate</name>
    </ligand>
</feature>
<name>A0A437JVZ9_9BURK</name>
<protein>
    <recommendedName>
        <fullName evidence="6 7">Diaminopimelate epimerase</fullName>
        <shortName evidence="6">DAP epimerase</shortName>
        <ecNumber evidence="6 7">5.1.1.7</ecNumber>
    </recommendedName>
    <alternativeName>
        <fullName evidence="6">PLP-independent amino acid racemase</fullName>
    </alternativeName>
</protein>
<evidence type="ECO:0000256" key="1">
    <source>
        <dbReference type="ARBA" id="ARBA00010219"/>
    </source>
</evidence>
<dbReference type="EC" id="5.1.1.7" evidence="6 7"/>
<feature type="site" description="Could be important to modulate the pK values of the two catalytic cysteine residues" evidence="6">
    <location>
        <position position="218"/>
    </location>
</feature>
<comment type="function">
    <text evidence="6">Catalyzes the stereoinversion of LL-2,6-diaminopimelate (L,L-DAP) to meso-diaminopimelate (meso-DAP), a precursor of L-lysine and an essential component of the bacterial peptidoglycan.</text>
</comment>
<comment type="similarity">
    <text evidence="1 6">Belongs to the diaminopimelate epimerase family.</text>
</comment>
<comment type="catalytic activity">
    <reaction evidence="6">
        <text>(2S,6S)-2,6-diaminopimelate = meso-2,6-diaminopimelate</text>
        <dbReference type="Rhea" id="RHEA:15393"/>
        <dbReference type="ChEBI" id="CHEBI:57609"/>
        <dbReference type="ChEBI" id="CHEBI:57791"/>
        <dbReference type="EC" id="5.1.1.7"/>
    </reaction>
</comment>
<feature type="binding site" evidence="6">
    <location>
        <position position="46"/>
    </location>
    <ligand>
        <name>substrate</name>
    </ligand>
</feature>
<dbReference type="SUPFAM" id="SSF54506">
    <property type="entry name" value="Diaminopimelate epimerase-like"/>
    <property type="match status" value="2"/>
</dbReference>
<evidence type="ECO:0000256" key="3">
    <source>
        <dbReference type="ARBA" id="ARBA00022605"/>
    </source>
</evidence>
<dbReference type="Pfam" id="PF01678">
    <property type="entry name" value="DAP_epimerase"/>
    <property type="match status" value="2"/>
</dbReference>
<feature type="binding site" evidence="6">
    <location>
        <begin position="77"/>
        <end position="78"/>
    </location>
    <ligand>
        <name>substrate</name>
    </ligand>
</feature>
<keyword evidence="5 6" id="KW-0413">Isomerase</keyword>
<evidence type="ECO:0000256" key="4">
    <source>
        <dbReference type="ARBA" id="ARBA00023154"/>
    </source>
</evidence>
<comment type="caution">
    <text evidence="8">The sequence shown here is derived from an EMBL/GenBank/DDBJ whole genome shotgun (WGS) entry which is preliminary data.</text>
</comment>
<evidence type="ECO:0000256" key="7">
    <source>
        <dbReference type="NCBIfam" id="TIGR00652"/>
    </source>
</evidence>
<sequence length="282" mass="30258">MRLPFTKMHGAGNDFVVLDATRAPLALDTAQLQRLGDRRFGVGADQILVVEPAPSPDVDFGYRIFNGASGAEVEHCGNGARCFVRYVRGHGLTDKASVRVRTVNRVLELTEQADGRVTVDMGAPAFEPSALPFDPAGLTPRVENGFPLWPLAVDHHGVEVAVLSMGNPHAVLWVDDVDTAPVATVGPAIENHPRFARRVNVGFLQVVSRQRVRLRVHERDAGETLACGTGACAAVVAGIRLGWLDSRVDAELRGGTLTIEWAGGAVRMTGPAETVYEGEIEL</sequence>
<dbReference type="InterPro" id="IPR001653">
    <property type="entry name" value="DAP_epimerase_DapF"/>
</dbReference>
<dbReference type="PANTHER" id="PTHR31689">
    <property type="entry name" value="DIAMINOPIMELATE EPIMERASE, CHLOROPLASTIC"/>
    <property type="match status" value="1"/>
</dbReference>
<keyword evidence="3 6" id="KW-0028">Amino-acid biosynthesis</keyword>
<keyword evidence="9" id="KW-1185">Reference proteome</keyword>
<dbReference type="GO" id="GO:0008837">
    <property type="term" value="F:diaminopimelate epimerase activity"/>
    <property type="evidence" value="ECO:0007669"/>
    <property type="project" value="UniProtKB-UniRule"/>
</dbReference>
<dbReference type="AlphaFoldDB" id="A0A437JVZ9"/>
<evidence type="ECO:0000256" key="5">
    <source>
        <dbReference type="ARBA" id="ARBA00023235"/>
    </source>
</evidence>
<feature type="active site" description="Proton donor" evidence="6">
    <location>
        <position position="76"/>
    </location>
</feature>
<gene>
    <name evidence="6" type="primary">dapF</name>
    <name evidence="8" type="ORF">ENE75_12050</name>
</gene>
<feature type="binding site" evidence="6">
    <location>
        <position position="66"/>
    </location>
    <ligand>
        <name>substrate</name>
    </ligand>
</feature>
<comment type="pathway">
    <text evidence="6">Amino-acid biosynthesis; L-lysine biosynthesis via DAP pathway; DL-2,6-diaminopimelate from LL-2,6-diaminopimelate: step 1/1.</text>
</comment>
<evidence type="ECO:0000313" key="9">
    <source>
        <dbReference type="Proteomes" id="UP000288178"/>
    </source>
</evidence>
<keyword evidence="4 6" id="KW-0457">Lysine biosynthesis</keyword>
<feature type="binding site" evidence="6">
    <location>
        <position position="13"/>
    </location>
    <ligand>
        <name>substrate</name>
    </ligand>
</feature>
<dbReference type="Proteomes" id="UP000288178">
    <property type="component" value="Unassembled WGS sequence"/>
</dbReference>
<comment type="subcellular location">
    <subcellularLocation>
        <location evidence="6">Cytoplasm</location>
    </subcellularLocation>
</comment>
<dbReference type="OrthoDB" id="9805408at2"/>
<dbReference type="HAMAP" id="MF_00197">
    <property type="entry name" value="DAP_epimerase"/>
    <property type="match status" value="1"/>
</dbReference>
<dbReference type="Gene3D" id="3.10.310.10">
    <property type="entry name" value="Diaminopimelate Epimerase, Chain A, domain 1"/>
    <property type="match status" value="2"/>
</dbReference>
<accession>A0A437JVZ9</accession>
<feature type="site" description="Could be important to modulate the pK values of the two catalytic cysteine residues" evidence="6">
    <location>
        <position position="169"/>
    </location>
</feature>
<feature type="active site" description="Proton acceptor" evidence="6">
    <location>
        <position position="227"/>
    </location>
</feature>
<dbReference type="GO" id="GO:0009089">
    <property type="term" value="P:lysine biosynthetic process via diaminopimelate"/>
    <property type="evidence" value="ECO:0007669"/>
    <property type="project" value="UniProtKB-UniRule"/>
</dbReference>
<organism evidence="8 9">
    <name type="scientific">Rubrivivax albus</name>
    <dbReference type="NCBI Taxonomy" id="2499835"/>
    <lineage>
        <taxon>Bacteria</taxon>
        <taxon>Pseudomonadati</taxon>
        <taxon>Pseudomonadota</taxon>
        <taxon>Betaproteobacteria</taxon>
        <taxon>Burkholderiales</taxon>
        <taxon>Sphaerotilaceae</taxon>
        <taxon>Rubrivivax</taxon>
    </lineage>
</organism>
<dbReference type="PANTHER" id="PTHR31689:SF0">
    <property type="entry name" value="DIAMINOPIMELATE EPIMERASE"/>
    <property type="match status" value="1"/>
</dbReference>
<dbReference type="FunFam" id="3.10.310.10:FF:000001">
    <property type="entry name" value="Diaminopimelate epimerase"/>
    <property type="match status" value="1"/>
</dbReference>
<dbReference type="GO" id="GO:0005829">
    <property type="term" value="C:cytosol"/>
    <property type="evidence" value="ECO:0007669"/>
    <property type="project" value="TreeGrafter"/>
</dbReference>
<comment type="subunit">
    <text evidence="6">Homodimer.</text>
</comment>
<feature type="binding site" evidence="6">
    <location>
        <begin position="228"/>
        <end position="229"/>
    </location>
    <ligand>
        <name>substrate</name>
    </ligand>
</feature>
<feature type="binding site" evidence="6">
    <location>
        <begin position="218"/>
        <end position="219"/>
    </location>
    <ligand>
        <name>substrate</name>
    </ligand>
</feature>
<dbReference type="NCBIfam" id="TIGR00652">
    <property type="entry name" value="DapF"/>
    <property type="match status" value="1"/>
</dbReference>
<reference evidence="8 9" key="1">
    <citation type="submission" date="2019-01" db="EMBL/GenBank/DDBJ databases">
        <authorList>
            <person name="Chen W.-M."/>
        </authorList>
    </citation>
    <scope>NUCLEOTIDE SEQUENCE [LARGE SCALE GENOMIC DNA]</scope>
    <source>
        <strain evidence="8 9">ICH-3</strain>
    </source>
</reference>